<dbReference type="Proteomes" id="UP000321816">
    <property type="component" value="Chromosome"/>
</dbReference>
<keyword evidence="1" id="KW-1133">Transmembrane helix</keyword>
<dbReference type="AlphaFoldDB" id="A0A5C7FG61"/>
<protein>
    <submittedName>
        <fullName evidence="2">Uncharacterized protein</fullName>
    </submittedName>
</protein>
<keyword evidence="1" id="KW-0812">Transmembrane</keyword>
<evidence type="ECO:0000313" key="3">
    <source>
        <dbReference type="Proteomes" id="UP000321816"/>
    </source>
</evidence>
<dbReference type="EMBL" id="CP144914">
    <property type="protein sequence ID" value="WWD80193.1"/>
    <property type="molecule type" value="Genomic_DNA"/>
</dbReference>
<feature type="transmembrane region" description="Helical" evidence="1">
    <location>
        <begin position="100"/>
        <end position="120"/>
    </location>
</feature>
<feature type="transmembrane region" description="Helical" evidence="1">
    <location>
        <begin position="54"/>
        <end position="79"/>
    </location>
</feature>
<dbReference type="OrthoDB" id="1909107at2"/>
<organism evidence="2 3">
    <name type="scientific">Alkalicoccus halolimnae</name>
    <dbReference type="NCBI Taxonomy" id="1667239"/>
    <lineage>
        <taxon>Bacteria</taxon>
        <taxon>Bacillati</taxon>
        <taxon>Bacillota</taxon>
        <taxon>Bacilli</taxon>
        <taxon>Bacillales</taxon>
        <taxon>Bacillaceae</taxon>
        <taxon>Alkalicoccus</taxon>
    </lineage>
</organism>
<name>A0A5C7FG61_9BACI</name>
<gene>
    <name evidence="2" type="ORF">FTX54_001075</name>
</gene>
<keyword evidence="3" id="KW-1185">Reference proteome</keyword>
<evidence type="ECO:0000313" key="2">
    <source>
        <dbReference type="EMBL" id="WWD80193.1"/>
    </source>
</evidence>
<dbReference type="KEGG" id="ahal:FTX54_001075"/>
<reference evidence="2 3" key="1">
    <citation type="submission" date="2024-01" db="EMBL/GenBank/DDBJ databases">
        <title>Complete Genome Sequence of Alkalicoccus halolimnae BZ-SZ-XJ29T, a Moderately Halophilic Bacterium Isolated from a Salt Lake.</title>
        <authorList>
            <person name="Zhao B."/>
        </authorList>
    </citation>
    <scope>NUCLEOTIDE SEQUENCE [LARGE SCALE GENOMIC DNA]</scope>
    <source>
        <strain evidence="2 3">BZ-SZ-XJ29</strain>
    </source>
</reference>
<proteinExistence type="predicted"/>
<feature type="transmembrane region" description="Helical" evidence="1">
    <location>
        <begin position="12"/>
        <end position="34"/>
    </location>
</feature>
<accession>A0A5C7FG61</accession>
<dbReference type="RefSeq" id="WP_147804525.1">
    <property type="nucleotide sequence ID" value="NZ_CP144914.1"/>
</dbReference>
<keyword evidence="1" id="KW-0472">Membrane</keyword>
<evidence type="ECO:0000256" key="1">
    <source>
        <dbReference type="SAM" id="Phobius"/>
    </source>
</evidence>
<feature type="transmembrane region" description="Helical" evidence="1">
    <location>
        <begin position="126"/>
        <end position="147"/>
    </location>
</feature>
<sequence length="157" mass="17450">MHSAKRFPPAGKLLFVLHLLLALGALFGGGGLVIDPSGDLLMLPLSLLDQTPFASYLVPGVILLLLFGLVPLVIMWGFLRHPSWKAAEAVNLFKRHHWSWSFSLYTGYALVIWIIVQTYLFQEVLLIHLISAGLGLLIQAVTLLPKVQAWAEEIKRT</sequence>